<comment type="caution">
    <text evidence="2">The sequence shown here is derived from an EMBL/GenBank/DDBJ whole genome shotgun (WGS) entry which is preliminary data.</text>
</comment>
<evidence type="ECO:0000256" key="1">
    <source>
        <dbReference type="SAM" id="Phobius"/>
    </source>
</evidence>
<keyword evidence="1" id="KW-0812">Transmembrane</keyword>
<keyword evidence="1" id="KW-0472">Membrane</keyword>
<proteinExistence type="predicted"/>
<evidence type="ECO:0000313" key="3">
    <source>
        <dbReference type="Proteomes" id="UP000319143"/>
    </source>
</evidence>
<gene>
    <name evidence="2" type="ORF">Poly41_56920</name>
</gene>
<evidence type="ECO:0008006" key="4">
    <source>
        <dbReference type="Google" id="ProtNLM"/>
    </source>
</evidence>
<organism evidence="2 3">
    <name type="scientific">Novipirellula artificiosorum</name>
    <dbReference type="NCBI Taxonomy" id="2528016"/>
    <lineage>
        <taxon>Bacteria</taxon>
        <taxon>Pseudomonadati</taxon>
        <taxon>Planctomycetota</taxon>
        <taxon>Planctomycetia</taxon>
        <taxon>Pirellulales</taxon>
        <taxon>Pirellulaceae</taxon>
        <taxon>Novipirellula</taxon>
    </lineage>
</organism>
<dbReference type="EMBL" id="SJPV01000013">
    <property type="protein sequence ID" value="TWU32207.1"/>
    <property type="molecule type" value="Genomic_DNA"/>
</dbReference>
<dbReference type="Proteomes" id="UP000319143">
    <property type="component" value="Unassembled WGS sequence"/>
</dbReference>
<name>A0A5C6D926_9BACT</name>
<keyword evidence="1" id="KW-1133">Transmembrane helix</keyword>
<dbReference type="AlphaFoldDB" id="A0A5C6D926"/>
<keyword evidence="3" id="KW-1185">Reference proteome</keyword>
<evidence type="ECO:0000313" key="2">
    <source>
        <dbReference type="EMBL" id="TWU32207.1"/>
    </source>
</evidence>
<sequence>MWHWRGRNALELQGEDRNSPDSALRLAKQYTFMSLHIKRRAMLPVVARVLMALAAIFLINLPTAKAQSGTIELSELPPPPPSVAKLLNQADVRFCYGWQEKPSSMTMPNGRRLGGLTVYKMNYDFRTQSRLQRRGNRQQMVTTIRLGSGGLRCDHIVWFRERPSRETFWTNRLVLHELDHVRISSDPRHEKRFRELLLENAVLVQQSDGTVSTELGQSRQSAKDRVEAIFRQITALVDIRYKELDRLTDHGMMKLPRGKFPGLSGDDSVR</sequence>
<reference evidence="2 3" key="1">
    <citation type="submission" date="2019-02" db="EMBL/GenBank/DDBJ databases">
        <title>Deep-cultivation of Planctomycetes and their phenomic and genomic characterization uncovers novel biology.</title>
        <authorList>
            <person name="Wiegand S."/>
            <person name="Jogler M."/>
            <person name="Boedeker C."/>
            <person name="Pinto D."/>
            <person name="Vollmers J."/>
            <person name="Rivas-Marin E."/>
            <person name="Kohn T."/>
            <person name="Peeters S.H."/>
            <person name="Heuer A."/>
            <person name="Rast P."/>
            <person name="Oberbeckmann S."/>
            <person name="Bunk B."/>
            <person name="Jeske O."/>
            <person name="Meyerdierks A."/>
            <person name="Storesund J.E."/>
            <person name="Kallscheuer N."/>
            <person name="Luecker S."/>
            <person name="Lage O.M."/>
            <person name="Pohl T."/>
            <person name="Merkel B.J."/>
            <person name="Hornburger P."/>
            <person name="Mueller R.-W."/>
            <person name="Bruemmer F."/>
            <person name="Labrenz M."/>
            <person name="Spormann A.M."/>
            <person name="Op Den Camp H."/>
            <person name="Overmann J."/>
            <person name="Amann R."/>
            <person name="Jetten M.S.M."/>
            <person name="Mascher T."/>
            <person name="Medema M.H."/>
            <person name="Devos D.P."/>
            <person name="Kaster A.-K."/>
            <person name="Ovreas L."/>
            <person name="Rohde M."/>
            <person name="Galperin M.Y."/>
            <person name="Jogler C."/>
        </authorList>
    </citation>
    <scope>NUCLEOTIDE SEQUENCE [LARGE SCALE GENOMIC DNA]</scope>
    <source>
        <strain evidence="2 3">Poly41</strain>
    </source>
</reference>
<accession>A0A5C6D926</accession>
<feature type="transmembrane region" description="Helical" evidence="1">
    <location>
        <begin position="41"/>
        <end position="61"/>
    </location>
</feature>
<protein>
    <recommendedName>
        <fullName evidence="4">DUF922 domain-containing protein</fullName>
    </recommendedName>
</protein>